<dbReference type="InterPro" id="IPR052110">
    <property type="entry name" value="MCFD2-like"/>
</dbReference>
<dbReference type="AlphaFoldDB" id="A0AAV7S5J1"/>
<dbReference type="GO" id="GO:0046872">
    <property type="term" value="F:metal ion binding"/>
    <property type="evidence" value="ECO:0007669"/>
    <property type="project" value="UniProtKB-KW"/>
</dbReference>
<feature type="compositionally biased region" description="Acidic residues" evidence="5">
    <location>
        <begin position="327"/>
        <end position="340"/>
    </location>
</feature>
<keyword evidence="7" id="KW-1185">Reference proteome</keyword>
<evidence type="ECO:0000313" key="7">
    <source>
        <dbReference type="Proteomes" id="UP001066276"/>
    </source>
</evidence>
<evidence type="ECO:0000256" key="3">
    <source>
        <dbReference type="ARBA" id="ARBA00022737"/>
    </source>
</evidence>
<sequence length="353" mass="39038">MDVPRCQGQAVYRWEGCCSQGAGPVRLVIAPAGGEDVGGEPGCWAVPQCVEQDLGEKEPREHPWTKAGQEDSAPGPSSQQQNIKMKWPFFSWLLVLLGHSEGAPKNAGMDRLDLANSFEDKPIGNPLHFGDDKLKLLQNYLKSTDKVEQDTDAMKWEQVLLYLFAMHDYDNSKHLDGLELLKLLSDVVSQNSTWRPSSEAVSLVVDELLEKQDFNHDGLLDPSELLTPPTDVAAAESEQKMQQDEVPSIVLQPPHVAHPKENNDPSSQHLDQGVPASEGGKEQSQQGSPVKVNVGDLHNDSQNPPPAEHEQPASEEAPQPEDHENIEYEQELEVEVEERDEPNHGGVLSDHEM</sequence>
<proteinExistence type="predicted"/>
<dbReference type="InterPro" id="IPR018247">
    <property type="entry name" value="EF_Hand_1_Ca_BS"/>
</dbReference>
<feature type="region of interest" description="Disordered" evidence="5">
    <location>
        <begin position="55"/>
        <end position="80"/>
    </location>
</feature>
<keyword evidence="1" id="KW-0479">Metal-binding</keyword>
<name>A0AAV7S5J1_PLEWA</name>
<dbReference type="EMBL" id="JANPWB010000009">
    <property type="protein sequence ID" value="KAJ1158510.1"/>
    <property type="molecule type" value="Genomic_DNA"/>
</dbReference>
<keyword evidence="4" id="KW-0106">Calcium</keyword>
<accession>A0AAV7S5J1</accession>
<feature type="region of interest" description="Disordered" evidence="5">
    <location>
        <begin position="254"/>
        <end position="353"/>
    </location>
</feature>
<dbReference type="PANTHER" id="PTHR23104:SF15">
    <property type="entry name" value="CELL GROWTH REGULATOR WITH EF HAND DOMAIN PROTEIN 1"/>
    <property type="match status" value="1"/>
</dbReference>
<evidence type="ECO:0000256" key="1">
    <source>
        <dbReference type="ARBA" id="ARBA00022723"/>
    </source>
</evidence>
<dbReference type="PANTHER" id="PTHR23104">
    <property type="entry name" value="MULTIPLE COAGULATION FACTOR DEFICIENCY PROTEIN 2 NEURAL STEM CELL DERIVED NEURONAL SURVIVAL PROTEIN"/>
    <property type="match status" value="1"/>
</dbReference>
<gene>
    <name evidence="6" type="ORF">NDU88_011198</name>
</gene>
<evidence type="ECO:0000256" key="4">
    <source>
        <dbReference type="ARBA" id="ARBA00022837"/>
    </source>
</evidence>
<comment type="caution">
    <text evidence="6">The sequence shown here is derived from an EMBL/GenBank/DDBJ whole genome shotgun (WGS) entry which is preliminary data.</text>
</comment>
<evidence type="ECO:0000256" key="2">
    <source>
        <dbReference type="ARBA" id="ARBA00022729"/>
    </source>
</evidence>
<reference evidence="6" key="1">
    <citation type="journal article" date="2022" name="bioRxiv">
        <title>Sequencing and chromosome-scale assembly of the giantPleurodeles waltlgenome.</title>
        <authorList>
            <person name="Brown T."/>
            <person name="Elewa A."/>
            <person name="Iarovenko S."/>
            <person name="Subramanian E."/>
            <person name="Araus A.J."/>
            <person name="Petzold A."/>
            <person name="Susuki M."/>
            <person name="Suzuki K.-i.T."/>
            <person name="Hayashi T."/>
            <person name="Toyoda A."/>
            <person name="Oliveira C."/>
            <person name="Osipova E."/>
            <person name="Leigh N.D."/>
            <person name="Simon A."/>
            <person name="Yun M.H."/>
        </authorList>
    </citation>
    <scope>NUCLEOTIDE SEQUENCE</scope>
    <source>
        <strain evidence="6">20211129_DDA</strain>
        <tissue evidence="6">Liver</tissue>
    </source>
</reference>
<dbReference type="SUPFAM" id="SSF47473">
    <property type="entry name" value="EF-hand"/>
    <property type="match status" value="1"/>
</dbReference>
<evidence type="ECO:0008006" key="8">
    <source>
        <dbReference type="Google" id="ProtNLM"/>
    </source>
</evidence>
<evidence type="ECO:0000256" key="5">
    <source>
        <dbReference type="SAM" id="MobiDB-lite"/>
    </source>
</evidence>
<dbReference type="InterPro" id="IPR011992">
    <property type="entry name" value="EF-hand-dom_pair"/>
</dbReference>
<organism evidence="6 7">
    <name type="scientific">Pleurodeles waltl</name>
    <name type="common">Iberian ribbed newt</name>
    <dbReference type="NCBI Taxonomy" id="8319"/>
    <lineage>
        <taxon>Eukaryota</taxon>
        <taxon>Metazoa</taxon>
        <taxon>Chordata</taxon>
        <taxon>Craniata</taxon>
        <taxon>Vertebrata</taxon>
        <taxon>Euteleostomi</taxon>
        <taxon>Amphibia</taxon>
        <taxon>Batrachia</taxon>
        <taxon>Caudata</taxon>
        <taxon>Salamandroidea</taxon>
        <taxon>Salamandridae</taxon>
        <taxon>Pleurodelinae</taxon>
        <taxon>Pleurodeles</taxon>
    </lineage>
</organism>
<keyword evidence="3" id="KW-0677">Repeat</keyword>
<dbReference type="PROSITE" id="PS00018">
    <property type="entry name" value="EF_HAND_1"/>
    <property type="match status" value="2"/>
</dbReference>
<keyword evidence="2" id="KW-0732">Signal</keyword>
<dbReference type="Proteomes" id="UP001066276">
    <property type="component" value="Chromosome 5"/>
</dbReference>
<evidence type="ECO:0000313" key="6">
    <source>
        <dbReference type="EMBL" id="KAJ1158510.1"/>
    </source>
</evidence>
<feature type="compositionally biased region" description="Basic and acidic residues" evidence="5">
    <location>
        <begin position="55"/>
        <end position="64"/>
    </location>
</feature>
<dbReference type="Gene3D" id="1.10.238.10">
    <property type="entry name" value="EF-hand"/>
    <property type="match status" value="1"/>
</dbReference>
<protein>
    <recommendedName>
        <fullName evidence="8">Cell growth regulator with EF hand domain protein 1</fullName>
    </recommendedName>
</protein>